<dbReference type="RefSeq" id="WP_343752978.1">
    <property type="nucleotide sequence ID" value="NZ_BAAADM010000054.1"/>
</dbReference>
<reference evidence="7 8" key="1">
    <citation type="journal article" date="2019" name="Int. J. Syst. Evol. Microbiol.">
        <title>The Global Catalogue of Microorganisms (GCM) 10K type strain sequencing project: providing services to taxonomists for standard genome sequencing and annotation.</title>
        <authorList>
            <consortium name="The Broad Institute Genomics Platform"/>
            <consortium name="The Broad Institute Genome Sequencing Center for Infectious Disease"/>
            <person name="Wu L."/>
            <person name="Ma J."/>
        </authorList>
    </citation>
    <scope>NUCLEOTIDE SEQUENCE [LARGE SCALE GENOMIC DNA]</scope>
    <source>
        <strain evidence="7 8">JCM 12149</strain>
    </source>
</reference>
<dbReference type="InterPro" id="IPR006076">
    <property type="entry name" value="FAD-dep_OxRdtase"/>
</dbReference>
<dbReference type="EC" id="1.4.3.19" evidence="5"/>
<dbReference type="PANTHER" id="PTHR13847">
    <property type="entry name" value="SARCOSINE DEHYDROGENASE-RELATED"/>
    <property type="match status" value="1"/>
</dbReference>
<evidence type="ECO:0000259" key="6">
    <source>
        <dbReference type="Pfam" id="PF01266"/>
    </source>
</evidence>
<evidence type="ECO:0000256" key="1">
    <source>
        <dbReference type="ARBA" id="ARBA00004948"/>
    </source>
</evidence>
<gene>
    <name evidence="7" type="primary">thiO</name>
    <name evidence="7" type="ORF">GCM10008983_21430</name>
</gene>
<dbReference type="NCBIfam" id="TIGR02352">
    <property type="entry name" value="thiamin_ThiO"/>
    <property type="match status" value="1"/>
</dbReference>
<comment type="pathway">
    <text evidence="1">Cofactor biosynthesis; thiamine diphosphate biosynthesis.</text>
</comment>
<dbReference type="Gene3D" id="3.30.9.10">
    <property type="entry name" value="D-Amino Acid Oxidase, subunit A, domain 2"/>
    <property type="match status" value="1"/>
</dbReference>
<name>A0ABN0ZD25_9BACI</name>
<dbReference type="PANTHER" id="PTHR13847:SF289">
    <property type="entry name" value="GLYCINE OXIDASE"/>
    <property type="match status" value="1"/>
</dbReference>
<organism evidence="7 8">
    <name type="scientific">Lentibacillus halophilus</name>
    <dbReference type="NCBI Taxonomy" id="295065"/>
    <lineage>
        <taxon>Bacteria</taxon>
        <taxon>Bacillati</taxon>
        <taxon>Bacillota</taxon>
        <taxon>Bacilli</taxon>
        <taxon>Bacillales</taxon>
        <taxon>Bacillaceae</taxon>
        <taxon>Lentibacillus</taxon>
    </lineage>
</organism>
<comment type="caution">
    <text evidence="7">The sequence shown here is derived from an EMBL/GenBank/DDBJ whole genome shotgun (WGS) entry which is preliminary data.</text>
</comment>
<feature type="domain" description="FAD dependent oxidoreductase" evidence="6">
    <location>
        <begin position="6"/>
        <end position="351"/>
    </location>
</feature>
<evidence type="ECO:0000256" key="5">
    <source>
        <dbReference type="ARBA" id="ARBA00050018"/>
    </source>
</evidence>
<evidence type="ECO:0000256" key="4">
    <source>
        <dbReference type="ARBA" id="ARBA00049872"/>
    </source>
</evidence>
<evidence type="ECO:0000313" key="7">
    <source>
        <dbReference type="EMBL" id="GAA0443866.1"/>
    </source>
</evidence>
<dbReference type="InterPro" id="IPR012727">
    <property type="entry name" value="Gly_oxidase_ThiO"/>
</dbReference>
<accession>A0ABN0ZD25</accession>
<dbReference type="SUPFAM" id="SSF51905">
    <property type="entry name" value="FAD/NAD(P)-binding domain"/>
    <property type="match status" value="1"/>
</dbReference>
<evidence type="ECO:0000256" key="2">
    <source>
        <dbReference type="ARBA" id="ARBA00022977"/>
    </source>
</evidence>
<dbReference type="Gene3D" id="3.50.50.60">
    <property type="entry name" value="FAD/NAD(P)-binding domain"/>
    <property type="match status" value="1"/>
</dbReference>
<evidence type="ECO:0000313" key="8">
    <source>
        <dbReference type="Proteomes" id="UP001501459"/>
    </source>
</evidence>
<keyword evidence="2" id="KW-0784">Thiamine biosynthesis</keyword>
<evidence type="ECO:0000256" key="3">
    <source>
        <dbReference type="ARBA" id="ARBA00023002"/>
    </source>
</evidence>
<keyword evidence="8" id="KW-1185">Reference proteome</keyword>
<dbReference type="Proteomes" id="UP001501459">
    <property type="component" value="Unassembled WGS sequence"/>
</dbReference>
<dbReference type="InterPro" id="IPR036188">
    <property type="entry name" value="FAD/NAD-bd_sf"/>
</dbReference>
<dbReference type="EMBL" id="BAAADM010000054">
    <property type="protein sequence ID" value="GAA0443866.1"/>
    <property type="molecule type" value="Genomic_DNA"/>
</dbReference>
<protein>
    <recommendedName>
        <fullName evidence="5">glycine oxidase</fullName>
        <ecNumber evidence="5">1.4.3.19</ecNumber>
    </recommendedName>
</protein>
<comment type="catalytic activity">
    <reaction evidence="4">
        <text>glycine + O2 + H2O = glyoxylate + H2O2 + NH4(+)</text>
        <dbReference type="Rhea" id="RHEA:11532"/>
        <dbReference type="ChEBI" id="CHEBI:15377"/>
        <dbReference type="ChEBI" id="CHEBI:15379"/>
        <dbReference type="ChEBI" id="CHEBI:16240"/>
        <dbReference type="ChEBI" id="CHEBI:28938"/>
        <dbReference type="ChEBI" id="CHEBI:36655"/>
        <dbReference type="ChEBI" id="CHEBI:57305"/>
        <dbReference type="EC" id="1.4.3.19"/>
    </reaction>
</comment>
<keyword evidence="3" id="KW-0560">Oxidoreductase</keyword>
<dbReference type="SUPFAM" id="SSF54373">
    <property type="entry name" value="FAD-linked reductases, C-terminal domain"/>
    <property type="match status" value="1"/>
</dbReference>
<proteinExistence type="predicted"/>
<dbReference type="Pfam" id="PF01266">
    <property type="entry name" value="DAO"/>
    <property type="match status" value="1"/>
</dbReference>
<sequence length="373" mass="40136">MKQHYDVIIVGGGIIGNSIAYQLSKRNKHVLIIEKDGLNEKASSAAAGMLGAQSELEGDNPLFQLAQKSRAMFPELAEELQSLSGIDIELKQSGILKVAQTDDERAHLESVAALQQSMGQEAEWLSAEKIRMKEPELSDAALGGFYIPNDGQVSAPLLSQAFAQSAAVLGTDILEHMNVDDFLQEDNRIIGVKTSSDSFYAKEVVVAGGAWSNEILRKAGVSLDVHPVKGECFAVRHDQPIVSSSIFLENGYIVPKSGGRIIIGATQKPDEFDQSVQLQGVSGLIENATNIVPALQEARWENAWAGIRPQTGDGLPYIGRPPHVNGLSIAAGHFRNGILLSPITGIRVADLLEDKPIDAAFAVDRKPLETITT</sequence>